<reference evidence="1" key="1">
    <citation type="journal article" date="2015" name="PLoS ONE">
        <title>Comprehensive Evaluation of Toxoplasma gondii VEG and Neospora caninum LIV Genomes with Tachyzoite Stage Transcriptome and Proteome Defines Novel Transcript Features.</title>
        <authorList>
            <person name="Ramaprasad A."/>
            <person name="Mourier T."/>
            <person name="Naeem R."/>
            <person name="Malas T.B."/>
            <person name="Moussa E."/>
            <person name="Panigrahi A."/>
            <person name="Vermont S.J."/>
            <person name="Otto T.D."/>
            <person name="Wastling J."/>
            <person name="Pain A."/>
        </authorList>
    </citation>
    <scope>NUCLEOTIDE SEQUENCE</scope>
    <source>
        <strain evidence="1">Liverpool</strain>
    </source>
</reference>
<accession>A0A0F7U379</accession>
<organism evidence="1">
    <name type="scientific">Neospora caninum (strain Liverpool)</name>
    <dbReference type="NCBI Taxonomy" id="572307"/>
    <lineage>
        <taxon>Eukaryota</taxon>
        <taxon>Sar</taxon>
        <taxon>Alveolata</taxon>
        <taxon>Apicomplexa</taxon>
        <taxon>Conoidasida</taxon>
        <taxon>Coccidia</taxon>
        <taxon>Eucoccidiorida</taxon>
        <taxon>Eimeriorina</taxon>
        <taxon>Sarcocystidae</taxon>
        <taxon>Neospora</taxon>
    </lineage>
</organism>
<dbReference type="EMBL" id="LN714474">
    <property type="protein sequence ID" value="CEL64273.1"/>
    <property type="molecule type" value="Genomic_DNA"/>
</dbReference>
<protein>
    <submittedName>
        <fullName evidence="1">Uncharacterized protein</fullName>
    </submittedName>
</protein>
<dbReference type="AlphaFoldDB" id="A0A0F7U379"/>
<name>A0A0F7U379_NEOCL</name>
<proteinExistence type="predicted"/>
<gene>
    <name evidence="1" type="ORF">BN1204_001765</name>
</gene>
<evidence type="ECO:0000313" key="1">
    <source>
        <dbReference type="EMBL" id="CEL64273.1"/>
    </source>
</evidence>
<sequence length="159" mass="18192">MYTFAGEGEEEDSLLRGMREAEANGGRGRCILDVEFMKQQVKEDCMMLPRGTLLGIARDLQKADFLRMGASLINHLRSRSDASMLCRAVTHAYFSVPIVQLNALETAEKRASRERAGKGAETVATDRDRRERLETLLRNLRDRPWKSLEPWEKCIRVLH</sequence>